<sequence>MRCGKRYDRQHDIFMTTSKCLNVATGLCSWQQQVLILAAWATPLHCPLCLMCGLLFAAAVNELKQCEDGQGALDQGVTLSRSRWWLEFRLMAAGGAWLTEIARRCRTTWSFIVPTIAMDPDRPIAGDPQPSIFRWIIGFLMVGACWGLTTPFMRKAAMNYTPPTHPALTDPKNSTLKKKVLGIWYAVRGVLSRPAYAIPLLLNVTGSVWFFILIGKAELSLTVPITNSLAFMFTVLGEWWAEKKVISRDTWIGMGLALGGIALCVQSKS</sequence>
<evidence type="ECO:0000313" key="1">
    <source>
        <dbReference type="EMBL" id="KAJ8118492.1"/>
    </source>
</evidence>
<reference evidence="1" key="1">
    <citation type="submission" date="2022-11" db="EMBL/GenBank/DDBJ databases">
        <title>Genome Sequence of Boeremia exigua.</title>
        <authorList>
            <person name="Buettner E."/>
        </authorList>
    </citation>
    <scope>NUCLEOTIDE SEQUENCE</scope>
    <source>
        <strain evidence="1">CU02</strain>
    </source>
</reference>
<name>A0ACC2ITJ3_9PLEO</name>
<comment type="caution">
    <text evidence="1">The sequence shown here is derived from an EMBL/GenBank/DDBJ whole genome shotgun (WGS) entry which is preliminary data.</text>
</comment>
<dbReference type="EMBL" id="JAPHNI010000017">
    <property type="protein sequence ID" value="KAJ8118492.1"/>
    <property type="molecule type" value="Genomic_DNA"/>
</dbReference>
<keyword evidence="2" id="KW-1185">Reference proteome</keyword>
<accession>A0ACC2ITJ3</accession>
<evidence type="ECO:0000313" key="2">
    <source>
        <dbReference type="Proteomes" id="UP001153331"/>
    </source>
</evidence>
<gene>
    <name evidence="1" type="ORF">OPT61_g539</name>
</gene>
<protein>
    <submittedName>
        <fullName evidence="1">Uncharacterized protein</fullName>
    </submittedName>
</protein>
<organism evidence="1 2">
    <name type="scientific">Boeremia exigua</name>
    <dbReference type="NCBI Taxonomy" id="749465"/>
    <lineage>
        <taxon>Eukaryota</taxon>
        <taxon>Fungi</taxon>
        <taxon>Dikarya</taxon>
        <taxon>Ascomycota</taxon>
        <taxon>Pezizomycotina</taxon>
        <taxon>Dothideomycetes</taxon>
        <taxon>Pleosporomycetidae</taxon>
        <taxon>Pleosporales</taxon>
        <taxon>Pleosporineae</taxon>
        <taxon>Didymellaceae</taxon>
        <taxon>Boeremia</taxon>
    </lineage>
</organism>
<proteinExistence type="predicted"/>
<dbReference type="Proteomes" id="UP001153331">
    <property type="component" value="Unassembled WGS sequence"/>
</dbReference>